<keyword evidence="8 10" id="KW-0408">Iron</keyword>
<keyword evidence="9 10" id="KW-0411">Iron-sulfur</keyword>
<organism evidence="13 14">
    <name type="scientific">Stygiolobus caldivivus</name>
    <dbReference type="NCBI Taxonomy" id="2824673"/>
    <lineage>
        <taxon>Archaea</taxon>
        <taxon>Thermoproteota</taxon>
        <taxon>Thermoprotei</taxon>
        <taxon>Sulfolobales</taxon>
        <taxon>Sulfolobaceae</taxon>
        <taxon>Stygiolobus</taxon>
    </lineage>
</organism>
<feature type="binding site" evidence="10">
    <location>
        <position position="262"/>
    </location>
    <ligand>
        <name>[3Fe-4S] cluster</name>
        <dbReference type="ChEBI" id="CHEBI:21137"/>
    </ligand>
</feature>
<feature type="binding site" evidence="10">
    <location>
        <position position="225"/>
    </location>
    <ligand>
        <name>[4Fe-4S] cluster</name>
        <dbReference type="ChEBI" id="CHEBI:49883"/>
        <label>2</label>
    </ligand>
</feature>
<evidence type="ECO:0000313" key="13">
    <source>
        <dbReference type="EMBL" id="BCU68808.1"/>
    </source>
</evidence>
<evidence type="ECO:0000256" key="4">
    <source>
        <dbReference type="ARBA" id="ARBA00022485"/>
    </source>
</evidence>
<dbReference type="InterPro" id="IPR006137">
    <property type="entry name" value="NADH_UbQ_OxRdtase-like_20kDa"/>
</dbReference>
<keyword evidence="6" id="KW-0732">Signal</keyword>
<evidence type="ECO:0000256" key="5">
    <source>
        <dbReference type="ARBA" id="ARBA00022723"/>
    </source>
</evidence>
<dbReference type="GO" id="GO:0051539">
    <property type="term" value="F:4 iron, 4 sulfur cluster binding"/>
    <property type="evidence" value="ECO:0007669"/>
    <property type="project" value="UniProtKB-KW"/>
</dbReference>
<comment type="cofactor">
    <cofactor evidence="1">
        <name>[4Fe-4S] cluster</name>
        <dbReference type="ChEBI" id="CHEBI:49883"/>
    </cofactor>
</comment>
<dbReference type="GO" id="GO:0009375">
    <property type="term" value="C:ferredoxin hydrogenase complex"/>
    <property type="evidence" value="ECO:0007669"/>
    <property type="project" value="InterPro"/>
</dbReference>
<evidence type="ECO:0000256" key="7">
    <source>
        <dbReference type="ARBA" id="ARBA00023002"/>
    </source>
</evidence>
<dbReference type="GO" id="GO:0051538">
    <property type="term" value="F:3 iron, 4 sulfur cluster binding"/>
    <property type="evidence" value="ECO:0007669"/>
    <property type="project" value="UniProtKB-KW"/>
</dbReference>
<evidence type="ECO:0000256" key="10">
    <source>
        <dbReference type="PIRSR" id="PIRSR000310-1"/>
    </source>
</evidence>
<comment type="similarity">
    <text evidence="3">Belongs to the [NiFe]/[NiFeSe] hydrogenase small subunit family.</text>
</comment>
<dbReference type="InterPro" id="IPR037148">
    <property type="entry name" value="NiFe-Hase_small_C_sf"/>
</dbReference>
<feature type="domain" description="NADH:ubiquinone oxidoreductase-like 20kDa subunit" evidence="11">
    <location>
        <begin position="13"/>
        <end position="175"/>
    </location>
</feature>
<dbReference type="Pfam" id="PF01058">
    <property type="entry name" value="Oxidored_q6"/>
    <property type="match status" value="1"/>
</dbReference>
<sequence length="326" mass="36182">MTKNILWLQGGACGGNTLSFLNADQPDVLTFLEDNNAKLLWHPSLSLESGEKVREILTSILRGRVRLDVLIFEGTVILGPNNTGRFNMFAGRPMKDWLRELVQVADYVVAVGDCASFGGVPASDPNPTQSTGLQFHKKEKGGFLGSGFKSVKGLPVINISGCPAHPSWITTTLIQVLSDRLTSEDLDEYQRPKFIYSTTTQFGCPRNIYFSYKIGLKEFGHQEGCLYFNLGCKGSYTRSPCNLILWNNQSSKTRVGTPCFGCTEFDFPTFNFFMTEKNRSGIPKRLPLGVSRGSYTTFSAVARATAPNYLLKPLNKKKGEEADWLE</sequence>
<dbReference type="PANTHER" id="PTHR30013">
    <property type="entry name" value="NIFE / NIFESE HYDROGENASE SMALL SUBUNIT FAMILY MEMBER"/>
    <property type="match status" value="1"/>
</dbReference>
<feature type="binding site" evidence="10">
    <location>
        <position position="241"/>
    </location>
    <ligand>
        <name>[3Fe-4S] cluster</name>
        <dbReference type="ChEBI" id="CHEBI:21137"/>
    </ligand>
</feature>
<dbReference type="KEGG" id="csty:KN1_01050"/>
<evidence type="ECO:0000313" key="14">
    <source>
        <dbReference type="Proteomes" id="UP000825123"/>
    </source>
</evidence>
<dbReference type="InterPro" id="IPR027394">
    <property type="entry name" value="Cytochrome-c3_hydrogenase_C"/>
</dbReference>
<dbReference type="GO" id="GO:0009061">
    <property type="term" value="P:anaerobic respiration"/>
    <property type="evidence" value="ECO:0007669"/>
    <property type="project" value="TreeGrafter"/>
</dbReference>
<dbReference type="PIRSF" id="PIRSF000310">
    <property type="entry name" value="NiFe_hyd_ssu"/>
    <property type="match status" value="1"/>
</dbReference>
<feature type="binding site" evidence="10">
    <location>
        <position position="114"/>
    </location>
    <ligand>
        <name>[4Fe-4S] cluster</name>
        <dbReference type="ChEBI" id="CHEBI:49883"/>
        <label>1</label>
    </ligand>
</feature>
<keyword evidence="4 10" id="KW-0004">4Fe-4S</keyword>
<name>A0A8D5U3X1_9CREN</name>
<dbReference type="PRINTS" id="PR00614">
    <property type="entry name" value="NIHGNASESMLL"/>
</dbReference>
<feature type="domain" description="Cytochrome-c3 hydrogenase C-terminal" evidence="12">
    <location>
        <begin position="196"/>
        <end position="272"/>
    </location>
</feature>
<evidence type="ECO:0000256" key="6">
    <source>
        <dbReference type="ARBA" id="ARBA00022729"/>
    </source>
</evidence>
<dbReference type="Gene3D" id="3.40.50.700">
    <property type="entry name" value="NADH:ubiquinone oxidoreductase-like, 20kDa subunit"/>
    <property type="match status" value="1"/>
</dbReference>
<evidence type="ECO:0000256" key="2">
    <source>
        <dbReference type="ARBA" id="ARBA00004196"/>
    </source>
</evidence>
<keyword evidence="14" id="KW-1185">Reference proteome</keyword>
<feature type="binding site" evidence="10">
    <location>
        <position position="232"/>
    </location>
    <ligand>
        <name>[4Fe-4S] cluster</name>
        <dbReference type="ChEBI" id="CHEBI:49883"/>
        <label>2</label>
    </ligand>
</feature>
<dbReference type="GeneID" id="66161855"/>
<proteinExistence type="inferred from homology"/>
<dbReference type="SUPFAM" id="SSF56770">
    <property type="entry name" value="HydA/Nqo6-like"/>
    <property type="match status" value="1"/>
</dbReference>
<dbReference type="GO" id="GO:0008901">
    <property type="term" value="F:ferredoxin hydrogenase activity"/>
    <property type="evidence" value="ECO:0007669"/>
    <property type="project" value="InterPro"/>
</dbReference>
<gene>
    <name evidence="13" type="ORF">KN1_01050</name>
</gene>
<protein>
    <submittedName>
        <fullName evidence="13">Hydrogenase</fullName>
    </submittedName>
</protein>
<feature type="binding site" evidence="10">
    <location>
        <position position="204"/>
    </location>
    <ligand>
        <name>[4Fe-4S] cluster</name>
        <dbReference type="ChEBI" id="CHEBI:49883"/>
        <label>2</label>
    </ligand>
</feature>
<feature type="binding site" evidence="10">
    <location>
        <position position="162"/>
    </location>
    <ligand>
        <name>[4Fe-4S] cluster</name>
        <dbReference type="ChEBI" id="CHEBI:49883"/>
        <label>1</label>
    </ligand>
</feature>
<dbReference type="InterPro" id="IPR001821">
    <property type="entry name" value="NiFe_hydrogenase_ssu"/>
</dbReference>
<feature type="binding site" evidence="10">
    <location>
        <position position="13"/>
    </location>
    <ligand>
        <name>[4Fe-4S] cluster</name>
        <dbReference type="ChEBI" id="CHEBI:49883"/>
        <label>1</label>
    </ligand>
</feature>
<dbReference type="InterPro" id="IPR037024">
    <property type="entry name" value="NiFe_Hase_small_N_sf"/>
</dbReference>
<comment type="subcellular location">
    <subcellularLocation>
        <location evidence="2">Cell envelope</location>
    </subcellularLocation>
</comment>
<keyword evidence="5 10" id="KW-0479">Metal-binding</keyword>
<feature type="binding site" evidence="10">
    <location>
        <position position="259"/>
    </location>
    <ligand>
        <name>[3Fe-4S] cluster</name>
        <dbReference type="ChEBI" id="CHEBI:21137"/>
    </ligand>
</feature>
<dbReference type="PANTHER" id="PTHR30013:SF5">
    <property type="entry name" value="HYDROGENASE SMALL SUBUNIT"/>
    <property type="match status" value="1"/>
</dbReference>
<dbReference type="GO" id="GO:0044569">
    <property type="term" value="C:[Ni-Fe] hydrogenase complex"/>
    <property type="evidence" value="ECO:0007669"/>
    <property type="project" value="TreeGrafter"/>
</dbReference>
<evidence type="ECO:0000256" key="3">
    <source>
        <dbReference type="ARBA" id="ARBA00006605"/>
    </source>
</evidence>
<evidence type="ECO:0000256" key="8">
    <source>
        <dbReference type="ARBA" id="ARBA00023004"/>
    </source>
</evidence>
<accession>A0A8D5U3X1</accession>
<dbReference type="GO" id="GO:0046872">
    <property type="term" value="F:metal ion binding"/>
    <property type="evidence" value="ECO:0007669"/>
    <property type="project" value="UniProtKB-KW"/>
</dbReference>
<evidence type="ECO:0000256" key="1">
    <source>
        <dbReference type="ARBA" id="ARBA00001966"/>
    </source>
</evidence>
<dbReference type="GO" id="GO:0016020">
    <property type="term" value="C:membrane"/>
    <property type="evidence" value="ECO:0007669"/>
    <property type="project" value="TreeGrafter"/>
</dbReference>
<dbReference type="RefSeq" id="WP_221288681.1">
    <property type="nucleotide sequence ID" value="NZ_AP024597.1"/>
</dbReference>
<dbReference type="Proteomes" id="UP000825123">
    <property type="component" value="Chromosome"/>
</dbReference>
<keyword evidence="7" id="KW-0560">Oxidoreductase</keyword>
<evidence type="ECO:0000259" key="11">
    <source>
        <dbReference type="Pfam" id="PF01058"/>
    </source>
</evidence>
<keyword evidence="10" id="KW-0003">3Fe-4S</keyword>
<dbReference type="AlphaFoldDB" id="A0A8D5U3X1"/>
<reference evidence="13 14" key="1">
    <citation type="submission" date="2021-04" db="EMBL/GenBank/DDBJ databases">
        <title>Complete genome sequence of Stygiolobus sp. KN-1.</title>
        <authorList>
            <person name="Nakamura K."/>
            <person name="Sakai H."/>
            <person name="Kurosawa N."/>
        </authorList>
    </citation>
    <scope>NUCLEOTIDE SEQUENCE [LARGE SCALE GENOMIC DNA]</scope>
    <source>
        <strain evidence="13 14">KN-1</strain>
    </source>
</reference>
<dbReference type="GO" id="GO:0009055">
    <property type="term" value="F:electron transfer activity"/>
    <property type="evidence" value="ECO:0007669"/>
    <property type="project" value="TreeGrafter"/>
</dbReference>
<evidence type="ECO:0000259" key="12">
    <source>
        <dbReference type="Pfam" id="PF14720"/>
    </source>
</evidence>
<dbReference type="Gene3D" id="4.10.480.10">
    <property type="entry name" value="Cytochrome-c3 hydrogenase, C-terminal domain"/>
    <property type="match status" value="1"/>
</dbReference>
<dbReference type="Pfam" id="PF14720">
    <property type="entry name" value="NiFe_hyd_SSU_C"/>
    <property type="match status" value="1"/>
</dbReference>
<evidence type="ECO:0000256" key="9">
    <source>
        <dbReference type="ARBA" id="ARBA00023014"/>
    </source>
</evidence>
<dbReference type="EMBL" id="AP024597">
    <property type="protein sequence ID" value="BCU68808.1"/>
    <property type="molecule type" value="Genomic_DNA"/>
</dbReference>